<feature type="transmembrane region" description="Helical" evidence="8">
    <location>
        <begin position="45"/>
        <end position="65"/>
    </location>
</feature>
<dbReference type="PANTHER" id="PTHR22926:SF3">
    <property type="entry name" value="UNDECAPRENYL-PHOSPHATE ALPHA-N-ACETYLGLUCOSAMINYL 1-PHOSPHATE TRANSFERASE"/>
    <property type="match status" value="1"/>
</dbReference>
<comment type="cofactor">
    <cofactor evidence="7">
        <name>Mg(2+)</name>
        <dbReference type="ChEBI" id="CHEBI:18420"/>
    </cofactor>
</comment>
<feature type="transmembrane region" description="Helical" evidence="8">
    <location>
        <begin position="281"/>
        <end position="300"/>
    </location>
</feature>
<evidence type="ECO:0000256" key="3">
    <source>
        <dbReference type="ARBA" id="ARBA00022679"/>
    </source>
</evidence>
<evidence type="ECO:0000313" key="9">
    <source>
        <dbReference type="EMBL" id="PIW66877.1"/>
    </source>
</evidence>
<feature type="transmembrane region" description="Helical" evidence="8">
    <location>
        <begin position="306"/>
        <end position="328"/>
    </location>
</feature>
<feature type="binding site" evidence="7">
    <location>
        <position position="142"/>
    </location>
    <ligand>
        <name>Mg(2+)</name>
        <dbReference type="ChEBI" id="CHEBI:18420"/>
    </ligand>
</feature>
<evidence type="ECO:0000256" key="2">
    <source>
        <dbReference type="ARBA" id="ARBA00022475"/>
    </source>
</evidence>
<dbReference type="EMBL" id="PFGP01000022">
    <property type="protein sequence ID" value="PIW66877.1"/>
    <property type="molecule type" value="Genomic_DNA"/>
</dbReference>
<evidence type="ECO:0008006" key="11">
    <source>
        <dbReference type="Google" id="ProtNLM"/>
    </source>
</evidence>
<dbReference type="Pfam" id="PF00953">
    <property type="entry name" value="Glycos_transf_4"/>
    <property type="match status" value="1"/>
</dbReference>
<feature type="transmembrane region" description="Helical" evidence="8">
    <location>
        <begin position="396"/>
        <end position="414"/>
    </location>
</feature>
<comment type="caution">
    <text evidence="9">The sequence shown here is derived from an EMBL/GenBank/DDBJ whole genome shotgun (WGS) entry which is preliminary data.</text>
</comment>
<feature type="transmembrane region" description="Helical" evidence="8">
    <location>
        <begin position="203"/>
        <end position="221"/>
    </location>
</feature>
<evidence type="ECO:0000256" key="7">
    <source>
        <dbReference type="PIRSR" id="PIRSR600715-1"/>
    </source>
</evidence>
<feature type="binding site" evidence="7">
    <location>
        <position position="202"/>
    </location>
    <ligand>
        <name>Mg(2+)</name>
        <dbReference type="ChEBI" id="CHEBI:18420"/>
    </ligand>
</feature>
<organism evidence="9 10">
    <name type="scientific">Candidatus Taenaricola geysiri</name>
    <dbReference type="NCBI Taxonomy" id="1974752"/>
    <lineage>
        <taxon>Bacteria</taxon>
        <taxon>Pseudomonadati</taxon>
        <taxon>Candidatus Omnitrophota</taxon>
        <taxon>Candidatus Taenaricola</taxon>
    </lineage>
</organism>
<accession>A0A2J0LST2</accession>
<keyword evidence="5 8" id="KW-1133">Transmembrane helix</keyword>
<dbReference type="GO" id="GO:0009103">
    <property type="term" value="P:lipopolysaccharide biosynthetic process"/>
    <property type="evidence" value="ECO:0007669"/>
    <property type="project" value="TreeGrafter"/>
</dbReference>
<keyword evidence="7" id="KW-0479">Metal-binding</keyword>
<evidence type="ECO:0000313" key="10">
    <source>
        <dbReference type="Proteomes" id="UP000231267"/>
    </source>
</evidence>
<keyword evidence="7" id="KW-0460">Magnesium</keyword>
<dbReference type="GO" id="GO:0016780">
    <property type="term" value="F:phosphotransferase activity, for other substituted phosphate groups"/>
    <property type="evidence" value="ECO:0007669"/>
    <property type="project" value="InterPro"/>
</dbReference>
<dbReference type="GO" id="GO:0005886">
    <property type="term" value="C:plasma membrane"/>
    <property type="evidence" value="ECO:0007669"/>
    <property type="project" value="UniProtKB-SubCell"/>
</dbReference>
<dbReference type="GO" id="GO:0046872">
    <property type="term" value="F:metal ion binding"/>
    <property type="evidence" value="ECO:0007669"/>
    <property type="project" value="UniProtKB-KW"/>
</dbReference>
<dbReference type="SUPFAM" id="SSF53335">
    <property type="entry name" value="S-adenosyl-L-methionine-dependent methyltransferases"/>
    <property type="match status" value="1"/>
</dbReference>
<keyword evidence="2" id="KW-1003">Cell membrane</keyword>
<keyword evidence="6 8" id="KW-0472">Membrane</keyword>
<dbReference type="Proteomes" id="UP000231267">
    <property type="component" value="Unassembled WGS sequence"/>
</dbReference>
<dbReference type="Gene3D" id="3.40.50.720">
    <property type="entry name" value="NAD(P)-binding Rossmann-like Domain"/>
    <property type="match status" value="1"/>
</dbReference>
<feature type="transmembrane region" description="Helical" evidence="8">
    <location>
        <begin position="359"/>
        <end position="376"/>
    </location>
</feature>
<feature type="transmembrane region" description="Helical" evidence="8">
    <location>
        <begin position="124"/>
        <end position="143"/>
    </location>
</feature>
<feature type="transmembrane region" description="Helical" evidence="8">
    <location>
        <begin position="6"/>
        <end position="24"/>
    </location>
</feature>
<feature type="transmembrane region" description="Helical" evidence="8">
    <location>
        <begin position="174"/>
        <end position="191"/>
    </location>
</feature>
<feature type="transmembrane region" description="Helical" evidence="8">
    <location>
        <begin position="150"/>
        <end position="168"/>
    </location>
</feature>
<evidence type="ECO:0000256" key="1">
    <source>
        <dbReference type="ARBA" id="ARBA00004651"/>
    </source>
</evidence>
<keyword evidence="4 8" id="KW-0812">Transmembrane</keyword>
<protein>
    <recommendedName>
        <fullName evidence="11">Glycosyl transferase</fullName>
    </recommendedName>
</protein>
<dbReference type="Pfam" id="PF13727">
    <property type="entry name" value="CoA_binding_3"/>
    <property type="match status" value="1"/>
</dbReference>
<feature type="transmembrane region" description="Helical" evidence="8">
    <location>
        <begin position="426"/>
        <end position="447"/>
    </location>
</feature>
<comment type="subcellular location">
    <subcellularLocation>
        <location evidence="1">Cell membrane</location>
        <topology evidence="1">Multi-pass membrane protein</topology>
    </subcellularLocation>
</comment>
<dbReference type="PANTHER" id="PTHR22926">
    <property type="entry name" value="PHOSPHO-N-ACETYLMURAMOYL-PENTAPEPTIDE-TRANSFERASE"/>
    <property type="match status" value="1"/>
</dbReference>
<feature type="transmembrane region" description="Helical" evidence="8">
    <location>
        <begin position="100"/>
        <end position="118"/>
    </location>
</feature>
<dbReference type="AlphaFoldDB" id="A0A2J0LST2"/>
<proteinExistence type="predicted"/>
<dbReference type="InterPro" id="IPR000715">
    <property type="entry name" value="Glycosyl_transferase_4"/>
</dbReference>
<name>A0A2J0LST2_9BACT</name>
<feature type="transmembrane region" description="Helical" evidence="8">
    <location>
        <begin position="453"/>
        <end position="473"/>
    </location>
</feature>
<evidence type="ECO:0000256" key="4">
    <source>
        <dbReference type="ARBA" id="ARBA00022692"/>
    </source>
</evidence>
<reference evidence="9 10" key="1">
    <citation type="submission" date="2017-09" db="EMBL/GenBank/DDBJ databases">
        <title>Depth-based differentiation of microbial function through sediment-hosted aquifers and enrichment of novel symbionts in the deep terrestrial subsurface.</title>
        <authorList>
            <person name="Probst A.J."/>
            <person name="Ladd B."/>
            <person name="Jarett J.K."/>
            <person name="Geller-Mcgrath D.E."/>
            <person name="Sieber C.M."/>
            <person name="Emerson J.B."/>
            <person name="Anantharaman K."/>
            <person name="Thomas B.C."/>
            <person name="Malmstrom R."/>
            <person name="Stieglmeier M."/>
            <person name="Klingl A."/>
            <person name="Woyke T."/>
            <person name="Ryan C.M."/>
            <person name="Banfield J.F."/>
        </authorList>
    </citation>
    <scope>NUCLEOTIDE SEQUENCE [LARGE SCALE GENOMIC DNA]</scope>
    <source>
        <strain evidence="9">CG12_big_fil_rev_8_21_14_0_65_43_15</strain>
    </source>
</reference>
<keyword evidence="3" id="KW-0808">Transferase</keyword>
<gene>
    <name evidence="9" type="ORF">COW11_01040</name>
</gene>
<dbReference type="InterPro" id="IPR029063">
    <property type="entry name" value="SAM-dependent_MTases_sf"/>
</dbReference>
<dbReference type="CDD" id="cd06853">
    <property type="entry name" value="GT_WecA_like"/>
    <property type="match status" value="1"/>
</dbReference>
<feature type="transmembrane region" description="Helical" evidence="8">
    <location>
        <begin position="71"/>
        <end position="88"/>
    </location>
</feature>
<feature type="transmembrane region" description="Helical" evidence="8">
    <location>
        <begin position="227"/>
        <end position="250"/>
    </location>
</feature>
<evidence type="ECO:0000256" key="8">
    <source>
        <dbReference type="SAM" id="Phobius"/>
    </source>
</evidence>
<dbReference type="GO" id="GO:0071555">
    <property type="term" value="P:cell wall organization"/>
    <property type="evidence" value="ECO:0007669"/>
    <property type="project" value="TreeGrafter"/>
</dbReference>
<sequence>MAVKYLPVFLITLLLSLFLTPLVRRMALRYNFVAKPKNDRWNKRVIPICGGIAIFVSFFISFLIFERGNSLFFPLLAGSTAVFITGLIDDIFSIKPYSKLFAQIIIATFMCIFGISFKVLPVDFLNIFVTIFWFVAIMNAFNLLDNMDGLCAGITVISAGIIFVHYGFHAGSSAAMIGLILGAAALGFLRYNFNPAKIFMGDCGSMFIGFVIAAISVMGTWRGTSNILGTLAVPVLVLGVPVFDTILVTLNRRASGRHFYDGGKDHTSHRLVVLGMSERRAVLTLYFISLCCGLIAFAYTKLNVTAVIVLFMAAALLMLFFGIFLSRVRVYAAEPKKHTNGNHISLGGMIYHKQKMFEIMIDLFIISASYVGAYLLRYEGILVPVNARLIVESLPIIIIIKLSFFYSFGLYKAVWEYAGFHDLFNVIKAVTFSCISSIIALVFLFRIQGYSRAVFVIDWLLLLTAASGARFVMRMFREYFNFDSKSGKRILIMGAGDAGEYLLRGIRYNRKLSYMPVGFIDDNLEKHGRNIHGVPIIGSRHNIPQLVKKYKIDELFLAIPSMNDASHEEIMDICSSNNIVFKKMSDIALW</sequence>
<evidence type="ECO:0000256" key="5">
    <source>
        <dbReference type="ARBA" id="ARBA00022989"/>
    </source>
</evidence>
<evidence type="ECO:0000256" key="6">
    <source>
        <dbReference type="ARBA" id="ARBA00023136"/>
    </source>
</evidence>
<dbReference type="GO" id="GO:0044038">
    <property type="term" value="P:cell wall macromolecule biosynthetic process"/>
    <property type="evidence" value="ECO:0007669"/>
    <property type="project" value="TreeGrafter"/>
</dbReference>